<keyword evidence="3 5" id="KW-0777">Teichoic acid biosynthesis</keyword>
<organism evidence="6 7">
    <name type="scientific">Neobacillus pocheonensis</name>
    <dbReference type="NCBI Taxonomy" id="363869"/>
    <lineage>
        <taxon>Bacteria</taxon>
        <taxon>Bacillati</taxon>
        <taxon>Bacillota</taxon>
        <taxon>Bacilli</taxon>
        <taxon>Bacillales</taxon>
        <taxon>Bacillaceae</taxon>
        <taxon>Neobacillus</taxon>
    </lineage>
</organism>
<comment type="function">
    <text evidence="5">Catalyzes the conversion of GlcNAc-PP-undecaprenol into ManNAc-GlcNAc-PP-undecaprenol, the first committed lipid intermediate in the de novo synthesis of teichoic acid.</text>
</comment>
<comment type="catalytic activity">
    <reaction evidence="5">
        <text>UDP-N-acetyl-alpha-D-mannosamine + N-acetyl-alpha-D-glucosaminyl-di-trans,octa-cis-undecaprenyl diphosphate = N-acetyl-beta-D-mannosaminyl-(1-&gt;4)-N-acetyl-alpha-D-glucosaminyl di-trans,octa-cis-undecaprenyl diphosphate + UDP + H(+)</text>
        <dbReference type="Rhea" id="RHEA:16053"/>
        <dbReference type="ChEBI" id="CHEBI:15378"/>
        <dbReference type="ChEBI" id="CHEBI:58223"/>
        <dbReference type="ChEBI" id="CHEBI:62959"/>
        <dbReference type="ChEBI" id="CHEBI:68623"/>
        <dbReference type="ChEBI" id="CHEBI:132210"/>
        <dbReference type="EC" id="2.4.1.187"/>
    </reaction>
</comment>
<evidence type="ECO:0000256" key="4">
    <source>
        <dbReference type="ARBA" id="ARBA00023316"/>
    </source>
</evidence>
<keyword evidence="2 5" id="KW-0808">Transferase</keyword>
<comment type="pathway">
    <text evidence="5">Cell wall biogenesis; teichoic acid biosynthesis.</text>
</comment>
<keyword evidence="7" id="KW-1185">Reference proteome</keyword>
<dbReference type="EMBL" id="JAMQCR010000003">
    <property type="protein sequence ID" value="MCM2536021.1"/>
    <property type="molecule type" value="Genomic_DNA"/>
</dbReference>
<dbReference type="Proteomes" id="UP001523262">
    <property type="component" value="Unassembled WGS sequence"/>
</dbReference>
<comment type="caution">
    <text evidence="6">The sequence shown here is derived from an EMBL/GenBank/DDBJ whole genome shotgun (WGS) entry which is preliminary data.</text>
</comment>
<dbReference type="NCBIfam" id="TIGR00696">
    <property type="entry name" value="wecG_tagA_cpsF"/>
    <property type="match status" value="1"/>
</dbReference>
<evidence type="ECO:0000313" key="7">
    <source>
        <dbReference type="Proteomes" id="UP001523262"/>
    </source>
</evidence>
<dbReference type="InterPro" id="IPR004629">
    <property type="entry name" value="WecG_TagA_CpsF"/>
</dbReference>
<evidence type="ECO:0000256" key="1">
    <source>
        <dbReference type="ARBA" id="ARBA00022676"/>
    </source>
</evidence>
<proteinExistence type="inferred from homology"/>
<dbReference type="InterPro" id="IPR034714">
    <property type="entry name" value="TagA_TarA"/>
</dbReference>
<dbReference type="CDD" id="cd06533">
    <property type="entry name" value="Glyco_transf_WecG_TagA"/>
    <property type="match status" value="1"/>
</dbReference>
<reference evidence="6 7" key="1">
    <citation type="submission" date="2022-06" db="EMBL/GenBank/DDBJ databases">
        <authorList>
            <person name="Jeon C.O."/>
        </authorList>
    </citation>
    <scope>NUCLEOTIDE SEQUENCE [LARGE SCALE GENOMIC DNA]</scope>
    <source>
        <strain evidence="6 7">KCTC 13943</strain>
    </source>
</reference>
<protein>
    <recommendedName>
        <fullName evidence="5">N-acetylglucosaminyldiphosphoundecaprenol N-acetyl-beta-D-mannosaminyltransferase</fullName>
        <ecNumber evidence="5">2.4.1.187</ecNumber>
    </recommendedName>
    <alternativeName>
        <fullName evidence="5">N-acetylmannosaminyltransferase</fullName>
    </alternativeName>
    <alternativeName>
        <fullName evidence="5">UDP-N-acetylmannosamine transferase</fullName>
    </alternativeName>
    <alternativeName>
        <fullName evidence="5">UDP-N-acetylmannosamine:N-acetylglucosaminyl pyrophosphorylundecaprenol N-acetylmannosaminyltransferase</fullName>
    </alternativeName>
</protein>
<comment type="similarity">
    <text evidence="5">Belongs to the glycosyltransferase 26 family. TagA/TarA subfamily.</text>
</comment>
<name>A0ABT0WI75_9BACI</name>
<gene>
    <name evidence="6" type="ORF">NDK43_31670</name>
</gene>
<dbReference type="PANTHER" id="PTHR34136">
    <property type="match status" value="1"/>
</dbReference>
<evidence type="ECO:0000313" key="6">
    <source>
        <dbReference type="EMBL" id="MCM2536021.1"/>
    </source>
</evidence>
<accession>A0ABT0WI75</accession>
<keyword evidence="1 5" id="KW-0328">Glycosyltransferase</keyword>
<keyword evidence="4 5" id="KW-0961">Cell wall biogenesis/degradation</keyword>
<evidence type="ECO:0000256" key="3">
    <source>
        <dbReference type="ARBA" id="ARBA00022944"/>
    </source>
</evidence>
<sequence>MLKVKEVLGYDFVNNTMDELVTELDARLSNSEKTFIVTANPEIITYAQSESSYEKVLKNTDYIIPDGIGIIMASKILQNPLQERLTGFDLMERLLQLSNQKNYRIYLFGTKPQVIGLTAANMKKKYPHINIVGYHHGYIKEKDQMKIVNEIQEKKPDLVFVGLGFPKQEKWISENFGHFNKGIFIGIGGCLNVWAGVDKRAPKVWRDLNLEWVYRFIKQPSRYKRMMAIPIFLNRVLVQEIKSTKPQLDKNIHMTNSVIKKRKASTTNNPSEVNRIG</sequence>
<dbReference type="HAMAP" id="MF_02070">
    <property type="entry name" value="TagA_TarA"/>
    <property type="match status" value="1"/>
</dbReference>
<dbReference type="EC" id="2.4.1.187" evidence="5"/>
<dbReference type="PANTHER" id="PTHR34136:SF1">
    <property type="entry name" value="UDP-N-ACETYL-D-MANNOSAMINURONIC ACID TRANSFERASE"/>
    <property type="match status" value="1"/>
</dbReference>
<evidence type="ECO:0000256" key="5">
    <source>
        <dbReference type="HAMAP-Rule" id="MF_02070"/>
    </source>
</evidence>
<dbReference type="Pfam" id="PF03808">
    <property type="entry name" value="Glyco_tran_WecG"/>
    <property type="match status" value="1"/>
</dbReference>
<evidence type="ECO:0000256" key="2">
    <source>
        <dbReference type="ARBA" id="ARBA00022679"/>
    </source>
</evidence>